<proteinExistence type="predicted"/>
<dbReference type="Proteomes" id="UP000576152">
    <property type="component" value="Unassembled WGS sequence"/>
</dbReference>
<evidence type="ECO:0000256" key="2">
    <source>
        <dbReference type="ARBA" id="ARBA00022475"/>
    </source>
</evidence>
<accession>A0ABR6HJS6</accession>
<protein>
    <submittedName>
        <fullName evidence="10">4-amino-4-deoxy-L-arabinose transferase-like glycosyltransferase</fullName>
    </submittedName>
</protein>
<evidence type="ECO:0000256" key="1">
    <source>
        <dbReference type="ARBA" id="ARBA00004651"/>
    </source>
</evidence>
<keyword evidence="7 8" id="KW-0472">Membrane</keyword>
<evidence type="ECO:0000256" key="8">
    <source>
        <dbReference type="SAM" id="Phobius"/>
    </source>
</evidence>
<dbReference type="InterPro" id="IPR038731">
    <property type="entry name" value="RgtA/B/C-like"/>
</dbReference>
<dbReference type="Pfam" id="PF13231">
    <property type="entry name" value="PMT_2"/>
    <property type="match status" value="1"/>
</dbReference>
<name>A0ABR6HJS6_9RHOB</name>
<keyword evidence="11" id="KW-1185">Reference proteome</keyword>
<evidence type="ECO:0000313" key="10">
    <source>
        <dbReference type="EMBL" id="MBB3710807.1"/>
    </source>
</evidence>
<evidence type="ECO:0000256" key="7">
    <source>
        <dbReference type="ARBA" id="ARBA00023136"/>
    </source>
</evidence>
<feature type="domain" description="Glycosyltransferase RgtA/B/C/D-like" evidence="9">
    <location>
        <begin position="54"/>
        <end position="213"/>
    </location>
</feature>
<dbReference type="RefSeq" id="WP_183469293.1">
    <property type="nucleotide sequence ID" value="NZ_JACIBX010000001.1"/>
</dbReference>
<evidence type="ECO:0000313" key="11">
    <source>
        <dbReference type="Proteomes" id="UP000576152"/>
    </source>
</evidence>
<feature type="transmembrane region" description="Helical" evidence="8">
    <location>
        <begin position="236"/>
        <end position="261"/>
    </location>
</feature>
<evidence type="ECO:0000256" key="5">
    <source>
        <dbReference type="ARBA" id="ARBA00022692"/>
    </source>
</evidence>
<evidence type="ECO:0000256" key="3">
    <source>
        <dbReference type="ARBA" id="ARBA00022676"/>
    </source>
</evidence>
<dbReference type="InterPro" id="IPR050297">
    <property type="entry name" value="LipidA_mod_glycosyltrf_83"/>
</dbReference>
<sequence length="470" mass="51190">MRAERRADLVWIGLILGYALLGAVLRPFYGAGFSYDEAEAFYYARDLRLGYDAQPPLYFWLQWGLFQLIGETVFAVGLLKAATLALVGCALYGLLREAHPPALAGLGVAGLALLPDVLWRSQRALTHSVLTLGLTILATWLLWRALQNGRWRDWVALGLALGLGMLSKWNYLMVPATLLVAVVWDGRTRSLSRRGVGLAVVIAAALVAGPALWTLAHFDRATGTFGKLGFEVQGALPAPVAAVVAMIVTLGAVLGLLALVTGVMARRMRGRSRPPMPPLDRFLWRVLGAGIGLMLLAMLVSGSTRMQNHWLLPLAYLAAPLVLLRLAPVMSPRGTRRFELGLGAVWLSVAALLFYEGRVDPGWRGLDYAQVAGTLQNAAPEGTPVVTNEIRMAGILPLFLREREILYLQDLSGPNDLPGGALLWITMPVRDTDPTAEGLAQERGRMAEDTQAIELDRGFRTTRFDIALSR</sequence>
<dbReference type="EMBL" id="JACIBX010000001">
    <property type="protein sequence ID" value="MBB3710807.1"/>
    <property type="molecule type" value="Genomic_DNA"/>
</dbReference>
<keyword evidence="2" id="KW-1003">Cell membrane</keyword>
<comment type="caution">
    <text evidence="10">The sequence shown here is derived from an EMBL/GenBank/DDBJ whole genome shotgun (WGS) entry which is preliminary data.</text>
</comment>
<organism evidence="10 11">
    <name type="scientific">Limimaricola variabilis</name>
    <dbReference type="NCBI Taxonomy" id="1492771"/>
    <lineage>
        <taxon>Bacteria</taxon>
        <taxon>Pseudomonadati</taxon>
        <taxon>Pseudomonadota</taxon>
        <taxon>Alphaproteobacteria</taxon>
        <taxon>Rhodobacterales</taxon>
        <taxon>Paracoccaceae</taxon>
        <taxon>Limimaricola</taxon>
    </lineage>
</organism>
<feature type="transmembrane region" description="Helical" evidence="8">
    <location>
        <begin position="309"/>
        <end position="326"/>
    </location>
</feature>
<evidence type="ECO:0000256" key="4">
    <source>
        <dbReference type="ARBA" id="ARBA00022679"/>
    </source>
</evidence>
<dbReference type="PANTHER" id="PTHR33908:SF11">
    <property type="entry name" value="MEMBRANE PROTEIN"/>
    <property type="match status" value="1"/>
</dbReference>
<keyword evidence="4" id="KW-0808">Transferase</keyword>
<gene>
    <name evidence="10" type="ORF">FHS00_000360</name>
</gene>
<feature type="transmembrane region" description="Helical" evidence="8">
    <location>
        <begin position="9"/>
        <end position="29"/>
    </location>
</feature>
<feature type="transmembrane region" description="Helical" evidence="8">
    <location>
        <begin position="73"/>
        <end position="95"/>
    </location>
</feature>
<evidence type="ECO:0000256" key="6">
    <source>
        <dbReference type="ARBA" id="ARBA00022989"/>
    </source>
</evidence>
<comment type="subcellular location">
    <subcellularLocation>
        <location evidence="1">Cell membrane</location>
        <topology evidence="1">Multi-pass membrane protein</topology>
    </subcellularLocation>
</comment>
<feature type="transmembrane region" description="Helical" evidence="8">
    <location>
        <begin position="155"/>
        <end position="184"/>
    </location>
</feature>
<keyword evidence="3" id="KW-0328">Glycosyltransferase</keyword>
<feature type="transmembrane region" description="Helical" evidence="8">
    <location>
        <begin position="282"/>
        <end position="303"/>
    </location>
</feature>
<evidence type="ECO:0000259" key="9">
    <source>
        <dbReference type="Pfam" id="PF13231"/>
    </source>
</evidence>
<feature type="transmembrane region" description="Helical" evidence="8">
    <location>
        <begin position="196"/>
        <end position="216"/>
    </location>
</feature>
<dbReference type="PANTHER" id="PTHR33908">
    <property type="entry name" value="MANNOSYLTRANSFERASE YKCB-RELATED"/>
    <property type="match status" value="1"/>
</dbReference>
<feature type="transmembrane region" description="Helical" evidence="8">
    <location>
        <begin position="124"/>
        <end position="143"/>
    </location>
</feature>
<keyword evidence="5 8" id="KW-0812">Transmembrane</keyword>
<reference evidence="10 11" key="1">
    <citation type="submission" date="2020-08" db="EMBL/GenBank/DDBJ databases">
        <title>Genomic Encyclopedia of Type Strains, Phase III (KMG-III): the genomes of soil and plant-associated and newly described type strains.</title>
        <authorList>
            <person name="Whitman W."/>
        </authorList>
    </citation>
    <scope>NUCLEOTIDE SEQUENCE [LARGE SCALE GENOMIC DNA]</scope>
    <source>
        <strain evidence="10 11">CECT 8572</strain>
    </source>
</reference>
<keyword evidence="6 8" id="KW-1133">Transmembrane helix</keyword>